<keyword evidence="2" id="KW-0697">Rotamase</keyword>
<dbReference type="PANTHER" id="PTHR24068">
    <property type="entry name" value="UBIQUITIN-CONJUGATING ENZYME E2"/>
    <property type="match status" value="1"/>
</dbReference>
<feature type="domain" description="U-box" evidence="6">
    <location>
        <begin position="778"/>
        <end position="851"/>
    </location>
</feature>
<feature type="domain" description="VWFA" evidence="5">
    <location>
        <begin position="1071"/>
        <end position="1254"/>
    </location>
</feature>
<dbReference type="Gene3D" id="3.10.110.10">
    <property type="entry name" value="Ubiquitin Conjugating Enzyme"/>
    <property type="match status" value="1"/>
</dbReference>
<dbReference type="InterPro" id="IPR036465">
    <property type="entry name" value="vWFA_dom_sf"/>
</dbReference>
<feature type="compositionally biased region" description="Basic and acidic residues" evidence="3">
    <location>
        <begin position="33"/>
        <end position="55"/>
    </location>
</feature>
<keyword evidence="2" id="KW-0413">Isomerase</keyword>
<dbReference type="Gene3D" id="3.30.40.10">
    <property type="entry name" value="Zinc/RING finger domain, C3HC4 (zinc finger)"/>
    <property type="match status" value="1"/>
</dbReference>
<evidence type="ECO:0000256" key="1">
    <source>
        <dbReference type="ARBA" id="ARBA00013194"/>
    </source>
</evidence>
<dbReference type="InterPro" id="IPR016135">
    <property type="entry name" value="UBQ-conjugating_enzyme/RWD"/>
</dbReference>
<dbReference type="Pfam" id="PF13519">
    <property type="entry name" value="VWA_2"/>
    <property type="match status" value="1"/>
</dbReference>
<evidence type="ECO:0000259" key="5">
    <source>
        <dbReference type="PROSITE" id="PS50234"/>
    </source>
</evidence>
<dbReference type="SMART" id="SM00212">
    <property type="entry name" value="UBCc"/>
    <property type="match status" value="1"/>
</dbReference>
<proteinExistence type="predicted"/>
<comment type="caution">
    <text evidence="7">The sequence shown here is derived from an EMBL/GenBank/DDBJ whole genome shotgun (WGS) entry which is preliminary data.</text>
</comment>
<dbReference type="SUPFAM" id="SSF53300">
    <property type="entry name" value="vWA-like"/>
    <property type="match status" value="1"/>
</dbReference>
<dbReference type="GO" id="GO:0004842">
    <property type="term" value="F:ubiquitin-protein transferase activity"/>
    <property type="evidence" value="ECO:0007669"/>
    <property type="project" value="InterPro"/>
</dbReference>
<dbReference type="Proteomes" id="UP001365542">
    <property type="component" value="Unassembled WGS sequence"/>
</dbReference>
<dbReference type="InterPro" id="IPR003613">
    <property type="entry name" value="Ubox_domain"/>
</dbReference>
<protein>
    <recommendedName>
        <fullName evidence="1">peptidylprolyl isomerase</fullName>
        <ecNumber evidence="1">5.2.1.8</ecNumber>
    </recommendedName>
</protein>
<evidence type="ECO:0000313" key="8">
    <source>
        <dbReference type="Proteomes" id="UP001365542"/>
    </source>
</evidence>
<sequence length="1482" mass="167432">MDSSSSKKVGKDRRDSEGSSPGEGKKRQSQLRRAFERVRFRDQPRHNASPKDEAQHGAGTKSLASSEVSSDPGMETPSTSTLQGDAFSLLSGFTPDVSAPEGVRTPRSSVSGQQDAKYLSETDPSSIASKSSANAPITFKIRVITPQIARRTAVLNFIPPLSQEFTAESLLRELKHVTMVHLERPIAQNKPSEETDIYIADHLIETSNYDFAVSELGILELLVNGVLDLYAVTRPLDSETVPNEQKGTGKEEIFSLRSHWMVSPSQSRRGISAFLSSLRVFSHIITSREMTTVRQESIMRVIYSFTRFFPIMKAFRTLMSDKTLSAPESAIIVQCCLELLRDIIPPEIINKDNTRLLEGSRLLFGYILEAAKTISLDDSSPLPLMDAFKTVDLCDMKTSNPVKNPVFTEFGLLDMSTLSSLPDVTIIPTSSNVVNRIVKLTDGKYAEYSYFDFDEVKSFIGNHARTDIDRRVIRDAHYLSGLCETNKFVVTLPSDLAKATAPCLTFDAIGDLGVYTGRAPCAAPGKDFQVFRPVLRAEMVIDTAMVTQELQPILEHRKTTGDSGIIFDAIGLSVNRKQNDPDELVMLVVDCSYSMNSSSDFHDKDEFVPPKSQDSSNNEADVEAMLQLQDPLSQLTDEEEALTLLRSHESFEDMVAIIRANAKPRWEQKATEILDYICDITKQEIKSVIEKQNEIKEKYTVQLVDFYLKPNKLILINLIAKFQKITEQKQLLAKYLVEMATQASKTPMETWAWAVGEKSPKKAQSIRPPPKISVSFDPIPEDLLCSITQSIFRDPVIAADGTTYDRRAIERWFQIEGSSPTTGQKIAHKGLRSNAKLDRAVKSWVNAEDVTDQVVSVGAEDKKYGCYVTFQLSPGNISFRRFVSKAARIEIMYKIAYRGLRGEEDNFYLSLDGTLLVPEQSSEASENFEKSSANPYSDGYVDLYEGAKIVIKKHQEGVFSGFSDVRLFKVYHLTKFEFAYWVESIAMPTVSSIIFKRWRWYTETRGSINFKHQCLEGEKKMMGDRWYAPFVHQPWDRFEVHGYSEYYAWGCFQRDDDFTSTVPRVSDLSDPVVFKVNITDPKPKETKRPPVLTRMDVCQQIFSSFVNRTLAYNYANHYGLITFESSVKVEQELTYVMEDFRGKVMQMKPSGDTALWDALNKAVEELKVHAKKFPKARKRIICLSDGADTNSKTSAVSVQLAARENAIIIDSFCVGDTNYANNDLMMASHNTGGYKFKPRSLEEAMDLGEMEPVLSISARSENVRPPNTIWLSWGLKPDYHPKLRVHKNMHDEFFRVSAASTSSRKPQVDQSTTNKPGVIRNSRILSEIRKVAGSPHPFYDIFVSESNMGFWKIVFQGPPDSAYSTGAFVLYLNMGDDYPFFPPEARFITEILHPNINKHGRVCHSILDRNWTSDTSNVQLLNMIWSLLSVPEASDPVSTVITLDYHWDEVAFRERVKNHICMHAKKTREQLVRDIEGWETWP</sequence>
<dbReference type="Pfam" id="PF00179">
    <property type="entry name" value="UQ_con"/>
    <property type="match status" value="1"/>
</dbReference>
<accession>A0AAV9X7N2</accession>
<dbReference type="PROSITE" id="PS51698">
    <property type="entry name" value="U_BOX"/>
    <property type="match status" value="1"/>
</dbReference>
<feature type="domain" description="UBC core" evidence="4">
    <location>
        <begin position="1319"/>
        <end position="1465"/>
    </location>
</feature>
<evidence type="ECO:0000259" key="6">
    <source>
        <dbReference type="PROSITE" id="PS51698"/>
    </source>
</evidence>
<keyword evidence="8" id="KW-1185">Reference proteome</keyword>
<evidence type="ECO:0000256" key="3">
    <source>
        <dbReference type="SAM" id="MobiDB-lite"/>
    </source>
</evidence>
<feature type="region of interest" description="Disordered" evidence="3">
    <location>
        <begin position="1"/>
        <end position="130"/>
    </location>
</feature>
<dbReference type="Gene3D" id="3.40.50.410">
    <property type="entry name" value="von Willebrand factor, type A domain"/>
    <property type="match status" value="1"/>
</dbReference>
<dbReference type="GO" id="GO:0003755">
    <property type="term" value="F:peptidyl-prolyl cis-trans isomerase activity"/>
    <property type="evidence" value="ECO:0007669"/>
    <property type="project" value="UniProtKB-KW"/>
</dbReference>
<dbReference type="SUPFAM" id="SSF57850">
    <property type="entry name" value="RING/U-box"/>
    <property type="match status" value="1"/>
</dbReference>
<dbReference type="SUPFAM" id="SSF54495">
    <property type="entry name" value="UBC-like"/>
    <property type="match status" value="1"/>
</dbReference>
<organism evidence="7 8">
    <name type="scientific">Orbilia ellipsospora</name>
    <dbReference type="NCBI Taxonomy" id="2528407"/>
    <lineage>
        <taxon>Eukaryota</taxon>
        <taxon>Fungi</taxon>
        <taxon>Dikarya</taxon>
        <taxon>Ascomycota</taxon>
        <taxon>Pezizomycotina</taxon>
        <taxon>Orbiliomycetes</taxon>
        <taxon>Orbiliales</taxon>
        <taxon>Orbiliaceae</taxon>
        <taxon>Orbilia</taxon>
    </lineage>
</organism>
<dbReference type="SMART" id="SM00327">
    <property type="entry name" value="VWA"/>
    <property type="match status" value="1"/>
</dbReference>
<dbReference type="CDD" id="cd00198">
    <property type="entry name" value="vWFA"/>
    <property type="match status" value="1"/>
</dbReference>
<dbReference type="GO" id="GO:0016567">
    <property type="term" value="P:protein ubiquitination"/>
    <property type="evidence" value="ECO:0007669"/>
    <property type="project" value="InterPro"/>
</dbReference>
<reference evidence="7 8" key="1">
    <citation type="submission" date="2019-10" db="EMBL/GenBank/DDBJ databases">
        <authorList>
            <person name="Palmer J.M."/>
        </authorList>
    </citation>
    <scope>NUCLEOTIDE SEQUENCE [LARGE SCALE GENOMIC DNA]</scope>
    <source>
        <strain evidence="7 8">TWF694</strain>
    </source>
</reference>
<gene>
    <name evidence="7" type="ORF">TWF694_011376</name>
</gene>
<dbReference type="EMBL" id="JAVHJO010000009">
    <property type="protein sequence ID" value="KAK6537179.1"/>
    <property type="molecule type" value="Genomic_DNA"/>
</dbReference>
<dbReference type="InterPro" id="IPR002035">
    <property type="entry name" value="VWF_A"/>
</dbReference>
<evidence type="ECO:0000259" key="4">
    <source>
        <dbReference type="PROSITE" id="PS50127"/>
    </source>
</evidence>
<dbReference type="PROSITE" id="PS50127">
    <property type="entry name" value="UBC_2"/>
    <property type="match status" value="1"/>
</dbReference>
<dbReference type="InterPro" id="IPR000608">
    <property type="entry name" value="UBC"/>
</dbReference>
<dbReference type="PROSITE" id="PS50234">
    <property type="entry name" value="VWFA"/>
    <property type="match status" value="1"/>
</dbReference>
<dbReference type="EC" id="5.2.1.8" evidence="1"/>
<evidence type="ECO:0000256" key="2">
    <source>
        <dbReference type="ARBA" id="ARBA00023110"/>
    </source>
</evidence>
<dbReference type="InterPro" id="IPR013083">
    <property type="entry name" value="Znf_RING/FYVE/PHD"/>
</dbReference>
<dbReference type="SMART" id="SM00504">
    <property type="entry name" value="Ubox"/>
    <property type="match status" value="1"/>
</dbReference>
<name>A0AAV9X7N2_9PEZI</name>
<evidence type="ECO:0000313" key="7">
    <source>
        <dbReference type="EMBL" id="KAK6537179.1"/>
    </source>
</evidence>
<dbReference type="CDD" id="cd16655">
    <property type="entry name" value="RING-Ubox_WDSUB1-like"/>
    <property type="match status" value="1"/>
</dbReference>
<dbReference type="Pfam" id="PF04564">
    <property type="entry name" value="U-box"/>
    <property type="match status" value="1"/>
</dbReference>